<dbReference type="EMBL" id="LR862153">
    <property type="protein sequence ID" value="CAD1835306.1"/>
    <property type="molecule type" value="Genomic_DNA"/>
</dbReference>
<reference evidence="6" key="1">
    <citation type="submission" date="2020-07" db="EMBL/GenBank/DDBJ databases">
        <authorList>
            <person name="Lin J."/>
        </authorList>
    </citation>
    <scope>NUCLEOTIDE SEQUENCE</scope>
</reference>
<keyword evidence="2" id="KW-0804">Transcription</keyword>
<accession>A0A6V7PXD2</accession>
<feature type="compositionally biased region" description="Acidic residues" evidence="4">
    <location>
        <begin position="64"/>
        <end position="81"/>
    </location>
</feature>
<evidence type="ECO:0000256" key="4">
    <source>
        <dbReference type="SAM" id="MobiDB-lite"/>
    </source>
</evidence>
<feature type="region of interest" description="Disordered" evidence="4">
    <location>
        <begin position="104"/>
        <end position="144"/>
    </location>
</feature>
<organism evidence="6">
    <name type="scientific">Ananas comosus var. bracteatus</name>
    <name type="common">red pineapple</name>
    <dbReference type="NCBI Taxonomy" id="296719"/>
    <lineage>
        <taxon>Eukaryota</taxon>
        <taxon>Viridiplantae</taxon>
        <taxon>Streptophyta</taxon>
        <taxon>Embryophyta</taxon>
        <taxon>Tracheophyta</taxon>
        <taxon>Spermatophyta</taxon>
        <taxon>Magnoliopsida</taxon>
        <taxon>Liliopsida</taxon>
        <taxon>Poales</taxon>
        <taxon>Bromeliaceae</taxon>
        <taxon>Bromelioideae</taxon>
        <taxon>Ananas</taxon>
    </lineage>
</organism>
<dbReference type="AlphaFoldDB" id="A0A6V7PXD2"/>
<feature type="region of interest" description="Leucine repeat II (LRII)" evidence="3">
    <location>
        <begin position="298"/>
        <end position="330"/>
    </location>
</feature>
<keyword evidence="5" id="KW-0812">Transmembrane</keyword>
<dbReference type="PROSITE" id="PS50985">
    <property type="entry name" value="GRAS"/>
    <property type="match status" value="1"/>
</dbReference>
<proteinExistence type="inferred from homology"/>
<evidence type="ECO:0000256" key="3">
    <source>
        <dbReference type="PROSITE-ProRule" id="PRU01191"/>
    </source>
</evidence>
<dbReference type="InterPro" id="IPR005202">
    <property type="entry name" value="TF_GRAS"/>
</dbReference>
<sequence>MDRLLLPPPPQQQQQQQIALQQALFLRLVRPRIAAVPTESDSESNRCAALRSQLRELERRLLDDDAEEEEKEDAEEEEEASACDSAVTSAEWGEAMQLQRLMSKPNPAQNPLSPSPSNSSSSSSSSTSTSTASCSPPSSSSSPAKQLLSDAAAAIADGNLDAAAAGLAALRRSGGAAGGAEQRLTAMMAAALAARLGPCPAHPLAELCGAEHRAATQMLHELHPCFRLGLLAANLAVLDAARDRAGIHVLDFDVGGGGAQHAALIRALAERRAPGLRITAVFDPTSPFTPAAAAGARAVGDRLVKLAERAGVGLRFSVVSRRAAELDAAALGCVPGEALAVNLAFALSRVPDESVSPANPRDELLRRVRALRPRVVALVERDMNANTAPFAARFAEACAHYGALLESLDAAAAAAASLGGAAERARVEAALARSAANAVAREGAERVERCEVFGKWRARMGMAGFEPVPLGPGVVEPVRNRLGSIRPNPGFTIKEEAGGLGSGGWVGSSRLPPRGVELRLSLFSLPFLNFKFLFLLLFSFSLIGSDNNTVTCDA</sequence>
<evidence type="ECO:0000256" key="1">
    <source>
        <dbReference type="ARBA" id="ARBA00023015"/>
    </source>
</evidence>
<feature type="short sequence motif" description="VHIID" evidence="3">
    <location>
        <begin position="247"/>
        <end position="251"/>
    </location>
</feature>
<keyword evidence="1" id="KW-0805">Transcription regulation</keyword>
<comment type="similarity">
    <text evidence="3">Belongs to the GRAS family.</text>
</comment>
<feature type="region of interest" description="Disordered" evidence="4">
    <location>
        <begin position="59"/>
        <end position="87"/>
    </location>
</feature>
<dbReference type="Pfam" id="PF03514">
    <property type="entry name" value="GRAS"/>
    <property type="match status" value="1"/>
</dbReference>
<keyword evidence="5" id="KW-0472">Membrane</keyword>
<evidence type="ECO:0000313" key="6">
    <source>
        <dbReference type="EMBL" id="CAD1835306.1"/>
    </source>
</evidence>
<gene>
    <name evidence="6" type="ORF">CB5_LOCUS18517</name>
</gene>
<keyword evidence="5" id="KW-1133">Transmembrane helix</keyword>
<feature type="transmembrane region" description="Helical" evidence="5">
    <location>
        <begin position="520"/>
        <end position="543"/>
    </location>
</feature>
<evidence type="ECO:0000256" key="5">
    <source>
        <dbReference type="SAM" id="Phobius"/>
    </source>
</evidence>
<comment type="caution">
    <text evidence="3">Lacks conserved residue(s) required for the propagation of feature annotation.</text>
</comment>
<name>A0A6V7PXD2_ANACO</name>
<dbReference type="PANTHER" id="PTHR31636">
    <property type="entry name" value="OSJNBA0084A10.13 PROTEIN-RELATED"/>
    <property type="match status" value="1"/>
</dbReference>
<evidence type="ECO:0000256" key="2">
    <source>
        <dbReference type="ARBA" id="ARBA00023163"/>
    </source>
</evidence>
<feature type="compositionally biased region" description="Low complexity" evidence="4">
    <location>
        <begin position="105"/>
        <end position="144"/>
    </location>
</feature>
<feature type="region of interest" description="SAW" evidence="3">
    <location>
        <begin position="440"/>
        <end position="517"/>
    </location>
</feature>
<protein>
    <submittedName>
        <fullName evidence="6">Uncharacterized protein</fullName>
    </submittedName>
</protein>